<name>A0ABP8QX13_9ACTN</name>
<accession>A0ABP8QX13</accession>
<evidence type="ECO:0000313" key="2">
    <source>
        <dbReference type="EMBL" id="GAA4512282.1"/>
    </source>
</evidence>
<keyword evidence="1" id="KW-0472">Membrane</keyword>
<keyword evidence="3" id="KW-1185">Reference proteome</keyword>
<gene>
    <name evidence="2" type="ORF">GCM10023191_077740</name>
</gene>
<organism evidence="2 3">
    <name type="scientific">Actinoallomurus oryzae</name>
    <dbReference type="NCBI Taxonomy" id="502180"/>
    <lineage>
        <taxon>Bacteria</taxon>
        <taxon>Bacillati</taxon>
        <taxon>Actinomycetota</taxon>
        <taxon>Actinomycetes</taxon>
        <taxon>Streptosporangiales</taxon>
        <taxon>Thermomonosporaceae</taxon>
        <taxon>Actinoallomurus</taxon>
    </lineage>
</organism>
<dbReference type="RefSeq" id="WP_345472564.1">
    <property type="nucleotide sequence ID" value="NZ_BAABHF010000046.1"/>
</dbReference>
<dbReference type="InterPro" id="IPR009937">
    <property type="entry name" value="Phage_holin_3_6"/>
</dbReference>
<comment type="caution">
    <text evidence="2">The sequence shown here is derived from an EMBL/GenBank/DDBJ whole genome shotgun (WGS) entry which is preliminary data.</text>
</comment>
<protein>
    <submittedName>
        <fullName evidence="2">Phage holin family protein</fullName>
    </submittedName>
</protein>
<evidence type="ECO:0000256" key="1">
    <source>
        <dbReference type="SAM" id="Phobius"/>
    </source>
</evidence>
<keyword evidence="1" id="KW-1133">Transmembrane helix</keyword>
<dbReference type="Proteomes" id="UP001500503">
    <property type="component" value="Unassembled WGS sequence"/>
</dbReference>
<reference evidence="3" key="1">
    <citation type="journal article" date="2019" name="Int. J. Syst. Evol. Microbiol.">
        <title>The Global Catalogue of Microorganisms (GCM) 10K type strain sequencing project: providing services to taxonomists for standard genome sequencing and annotation.</title>
        <authorList>
            <consortium name="The Broad Institute Genomics Platform"/>
            <consortium name="The Broad Institute Genome Sequencing Center for Infectious Disease"/>
            <person name="Wu L."/>
            <person name="Ma J."/>
        </authorList>
    </citation>
    <scope>NUCLEOTIDE SEQUENCE [LARGE SCALE GENOMIC DNA]</scope>
    <source>
        <strain evidence="3">JCM 17933</strain>
    </source>
</reference>
<feature type="transmembrane region" description="Helical" evidence="1">
    <location>
        <begin position="60"/>
        <end position="83"/>
    </location>
</feature>
<sequence length="143" mass="14867">MSERSERIERSGSGRPADMTIAELLEQLTEQTSRLVRQEVELVRDELMTKASRAGMGGTLLGGSGALAVYGTGAVVAGLIAALATELPAWAAALIIGGGLLTGSGVLALLGRRKLRLAFPLMPKDAAERVKADARAIAEGARK</sequence>
<evidence type="ECO:0000313" key="3">
    <source>
        <dbReference type="Proteomes" id="UP001500503"/>
    </source>
</evidence>
<dbReference type="EMBL" id="BAABHF010000046">
    <property type="protein sequence ID" value="GAA4512282.1"/>
    <property type="molecule type" value="Genomic_DNA"/>
</dbReference>
<proteinExistence type="predicted"/>
<keyword evidence="1" id="KW-0812">Transmembrane</keyword>
<feature type="transmembrane region" description="Helical" evidence="1">
    <location>
        <begin position="89"/>
        <end position="110"/>
    </location>
</feature>
<dbReference type="Pfam" id="PF07332">
    <property type="entry name" value="Phage_holin_3_6"/>
    <property type="match status" value="1"/>
</dbReference>